<protein>
    <submittedName>
        <fullName evidence="1">Uncharacterized protein</fullName>
    </submittedName>
</protein>
<sequence>MGELIHTHAVTEIRRVLETAGYDCEIEEGPFNLSAVRGAKCILVMSSDDTSLLQRFDMTPYTITLNGTKVRCDKIIFTGSSYFQPKESDLWTREKLLKYIGDAASARIWSMPFDIVGGPSYAYTNVGIRQPPIGYDLVLPLRISGQEAIRVARQQGTTVLRMIPYWYYQYKSGGEATYKGKSVSFDEEGSGWINAINDLPGQFGDVVPQEAELPQDAEVMAPITCLDDAKERVKAELIKKLTRRVRIKTTAGDAIFAEEKDFRPSDENIELVFKKVYVPVWQVRGKKDIVEVNAYSGEELTLPSDEGCEVF</sequence>
<proteinExistence type="predicted"/>
<dbReference type="EMBL" id="VSSQ01000081">
    <property type="protein sequence ID" value="MPL74549.1"/>
    <property type="molecule type" value="Genomic_DNA"/>
</dbReference>
<dbReference type="AlphaFoldDB" id="A0A644U6J6"/>
<gene>
    <name evidence="1" type="ORF">SDC9_20362</name>
</gene>
<accession>A0A644U6J6</accession>
<evidence type="ECO:0000313" key="1">
    <source>
        <dbReference type="EMBL" id="MPL74549.1"/>
    </source>
</evidence>
<organism evidence="1">
    <name type="scientific">bioreactor metagenome</name>
    <dbReference type="NCBI Taxonomy" id="1076179"/>
    <lineage>
        <taxon>unclassified sequences</taxon>
        <taxon>metagenomes</taxon>
        <taxon>ecological metagenomes</taxon>
    </lineage>
</organism>
<comment type="caution">
    <text evidence="1">The sequence shown here is derived from an EMBL/GenBank/DDBJ whole genome shotgun (WGS) entry which is preliminary data.</text>
</comment>
<name>A0A644U6J6_9ZZZZ</name>
<reference evidence="1" key="1">
    <citation type="submission" date="2019-08" db="EMBL/GenBank/DDBJ databases">
        <authorList>
            <person name="Kucharzyk K."/>
            <person name="Murdoch R.W."/>
            <person name="Higgins S."/>
            <person name="Loffler F."/>
        </authorList>
    </citation>
    <scope>NUCLEOTIDE SEQUENCE</scope>
</reference>